<evidence type="ECO:0000313" key="1">
    <source>
        <dbReference type="Proteomes" id="UP000095286"/>
    </source>
</evidence>
<accession>A0AC35TKT2</accession>
<proteinExistence type="predicted"/>
<name>A0AC35TKT2_9BILA</name>
<reference evidence="2" key="1">
    <citation type="submission" date="2016-11" db="UniProtKB">
        <authorList>
            <consortium name="WormBaseParasite"/>
        </authorList>
    </citation>
    <scope>IDENTIFICATION</scope>
    <source>
        <strain evidence="2">KR3021</strain>
    </source>
</reference>
<dbReference type="Proteomes" id="UP000095286">
    <property type="component" value="Unplaced"/>
</dbReference>
<protein>
    <submittedName>
        <fullName evidence="2">Cilia- and flagella-associated protein 251-like</fullName>
    </submittedName>
</protein>
<evidence type="ECO:0000313" key="2">
    <source>
        <dbReference type="WBParaSite" id="RSKR_0000152300.1"/>
    </source>
</evidence>
<sequence length="158" mass="17977">MSSRKRHNSSEEDYSDHESEKPQAKKEHKETEEQTKRCRDDAEEEAGEVSMSIEDTNKLRLKLGLAPLDMGTSKAPESTSGDPNDKVLIHEGVAVHHRPAVNLTNIKKEEKIKEKIETMQKKREVYGKVLKKTKGLADSSSDEDTSDWLQKHRVNPNK</sequence>
<dbReference type="WBParaSite" id="RSKR_0000152300.1">
    <property type="protein sequence ID" value="RSKR_0000152300.1"/>
    <property type="gene ID" value="RSKR_0000152300"/>
</dbReference>
<organism evidence="1 2">
    <name type="scientific">Rhabditophanes sp. KR3021</name>
    <dbReference type="NCBI Taxonomy" id="114890"/>
    <lineage>
        <taxon>Eukaryota</taxon>
        <taxon>Metazoa</taxon>
        <taxon>Ecdysozoa</taxon>
        <taxon>Nematoda</taxon>
        <taxon>Chromadorea</taxon>
        <taxon>Rhabditida</taxon>
        <taxon>Tylenchina</taxon>
        <taxon>Panagrolaimomorpha</taxon>
        <taxon>Strongyloidoidea</taxon>
        <taxon>Alloionematidae</taxon>
        <taxon>Rhabditophanes</taxon>
    </lineage>
</organism>